<keyword evidence="1" id="KW-1133">Transmembrane helix</keyword>
<dbReference type="RefSeq" id="XP_022467796.1">
    <property type="nucleotide sequence ID" value="XM_022625695.1"/>
</dbReference>
<feature type="transmembrane region" description="Helical" evidence="1">
    <location>
        <begin position="87"/>
        <end position="109"/>
    </location>
</feature>
<dbReference type="EMBL" id="MJBS01000236">
    <property type="protein sequence ID" value="OHE90619.1"/>
    <property type="molecule type" value="Genomic_DNA"/>
</dbReference>
<sequence>MQGIPIMLFLGESELGLVRAAVEHIEYRNIDMIKKARSTERKRGNPTRDQPLLFLRWESPKRAFGMAERRHNAEATTRSRRRRMCSAASNGLSIWIILQTISTIDYAALNGLTMYNFPPMPPKWDRTGIFYATFCAIWAAVVFAETAFLWANRRNTIWRLRGMALITYPIGGTMPVVISYDVQDFLTGIWFPLGIACFHAGSWPPAISDAESRESLAHEERVDAYNRALQIYADSSL</sequence>
<comment type="caution">
    <text evidence="2">The sequence shown here is derived from an EMBL/GenBank/DDBJ whole genome shotgun (WGS) entry which is preliminary data.</text>
</comment>
<keyword evidence="1" id="KW-0472">Membrane</keyword>
<gene>
    <name evidence="2" type="ORF">CORC01_14084</name>
</gene>
<organism evidence="2 3">
    <name type="scientific">Colletotrichum orchidophilum</name>
    <dbReference type="NCBI Taxonomy" id="1209926"/>
    <lineage>
        <taxon>Eukaryota</taxon>
        <taxon>Fungi</taxon>
        <taxon>Dikarya</taxon>
        <taxon>Ascomycota</taxon>
        <taxon>Pezizomycotina</taxon>
        <taxon>Sordariomycetes</taxon>
        <taxon>Hypocreomycetidae</taxon>
        <taxon>Glomerellales</taxon>
        <taxon>Glomerellaceae</taxon>
        <taxon>Colletotrichum</taxon>
    </lineage>
</organism>
<name>A0A1G4AN64_9PEZI</name>
<dbReference type="GeneID" id="34567205"/>
<proteinExistence type="predicted"/>
<reference evidence="2 3" key="1">
    <citation type="submission" date="2016-09" db="EMBL/GenBank/DDBJ databases">
        <authorList>
            <person name="Capua I."/>
            <person name="De Benedictis P."/>
            <person name="Joannis T."/>
            <person name="Lombin L.H."/>
            <person name="Cattoli G."/>
        </authorList>
    </citation>
    <scope>NUCLEOTIDE SEQUENCE [LARGE SCALE GENOMIC DNA]</scope>
    <source>
        <strain evidence="2 3">IMI 309357</strain>
    </source>
</reference>
<dbReference type="STRING" id="1209926.A0A1G4AN64"/>
<dbReference type="Proteomes" id="UP000176998">
    <property type="component" value="Unassembled WGS sequence"/>
</dbReference>
<feature type="transmembrane region" description="Helical" evidence="1">
    <location>
        <begin position="129"/>
        <end position="151"/>
    </location>
</feature>
<keyword evidence="3" id="KW-1185">Reference proteome</keyword>
<evidence type="ECO:0000256" key="1">
    <source>
        <dbReference type="SAM" id="Phobius"/>
    </source>
</evidence>
<protein>
    <submittedName>
        <fullName evidence="2">Integral membrane protein</fullName>
    </submittedName>
</protein>
<evidence type="ECO:0000313" key="3">
    <source>
        <dbReference type="Proteomes" id="UP000176998"/>
    </source>
</evidence>
<keyword evidence="1" id="KW-0812">Transmembrane</keyword>
<dbReference type="AlphaFoldDB" id="A0A1G4AN64"/>
<dbReference type="OrthoDB" id="5313079at2759"/>
<evidence type="ECO:0000313" key="2">
    <source>
        <dbReference type="EMBL" id="OHE90619.1"/>
    </source>
</evidence>
<accession>A0A1G4AN64</accession>